<keyword evidence="2" id="KW-0812">Transmembrane</keyword>
<dbReference type="EMBL" id="VLKF01000001">
    <property type="protein sequence ID" value="TWH72030.1"/>
    <property type="molecule type" value="Genomic_DNA"/>
</dbReference>
<gene>
    <name evidence="3" type="ORF">JD78_00534</name>
</gene>
<sequence>MPWYETVLIFAVIPLVIVLLFALATLIPGRGKDRTRYRPGQPWDHEPVWYEPHPDVPGVHGGHGDDDAADHGSADGHGRRALGATAAALAIGQRAHEAPAAPRTAAGGARGTW</sequence>
<evidence type="ECO:0000313" key="3">
    <source>
        <dbReference type="EMBL" id="TWH72030.1"/>
    </source>
</evidence>
<comment type="caution">
    <text evidence="3">The sequence shown here is derived from an EMBL/GenBank/DDBJ whole genome shotgun (WGS) entry which is preliminary data.</text>
</comment>
<keyword evidence="2" id="KW-0472">Membrane</keyword>
<dbReference type="OrthoDB" id="5193416at2"/>
<dbReference type="Proteomes" id="UP000321490">
    <property type="component" value="Unassembled WGS sequence"/>
</dbReference>
<evidence type="ECO:0000256" key="2">
    <source>
        <dbReference type="SAM" id="Phobius"/>
    </source>
</evidence>
<feature type="compositionally biased region" description="Low complexity" evidence="1">
    <location>
        <begin position="93"/>
        <end position="107"/>
    </location>
</feature>
<evidence type="ECO:0000313" key="4">
    <source>
        <dbReference type="Proteomes" id="UP000321490"/>
    </source>
</evidence>
<keyword evidence="2" id="KW-1133">Transmembrane helix</keyword>
<keyword evidence="4" id="KW-1185">Reference proteome</keyword>
<dbReference type="AlphaFoldDB" id="A0A562IM55"/>
<feature type="region of interest" description="Disordered" evidence="1">
    <location>
        <begin position="93"/>
        <end position="113"/>
    </location>
</feature>
<dbReference type="RefSeq" id="WP_153360031.1">
    <property type="nucleotide sequence ID" value="NZ_JABGDC010000073.1"/>
</dbReference>
<evidence type="ECO:0000256" key="1">
    <source>
        <dbReference type="SAM" id="MobiDB-lite"/>
    </source>
</evidence>
<feature type="compositionally biased region" description="Basic and acidic residues" evidence="1">
    <location>
        <begin position="62"/>
        <end position="78"/>
    </location>
</feature>
<organism evidence="3 4">
    <name type="scientific">Modestobacter roseus</name>
    <dbReference type="NCBI Taxonomy" id="1181884"/>
    <lineage>
        <taxon>Bacteria</taxon>
        <taxon>Bacillati</taxon>
        <taxon>Actinomycetota</taxon>
        <taxon>Actinomycetes</taxon>
        <taxon>Geodermatophilales</taxon>
        <taxon>Geodermatophilaceae</taxon>
        <taxon>Modestobacter</taxon>
    </lineage>
</organism>
<name>A0A562IM55_9ACTN</name>
<proteinExistence type="predicted"/>
<protein>
    <submittedName>
        <fullName evidence="3">Uncharacterized protein</fullName>
    </submittedName>
</protein>
<reference evidence="3 4" key="1">
    <citation type="submission" date="2019-07" db="EMBL/GenBank/DDBJ databases">
        <title>R&amp;d 2014.</title>
        <authorList>
            <person name="Klenk H.-P."/>
        </authorList>
    </citation>
    <scope>NUCLEOTIDE SEQUENCE [LARGE SCALE GENOMIC DNA]</scope>
    <source>
        <strain evidence="3 4">DSM 45764</strain>
    </source>
</reference>
<feature type="transmembrane region" description="Helical" evidence="2">
    <location>
        <begin position="6"/>
        <end position="27"/>
    </location>
</feature>
<feature type="region of interest" description="Disordered" evidence="1">
    <location>
        <begin position="32"/>
        <end position="79"/>
    </location>
</feature>
<accession>A0A562IM55</accession>
<feature type="compositionally biased region" description="Basic and acidic residues" evidence="1">
    <location>
        <begin position="43"/>
        <end position="54"/>
    </location>
</feature>